<proteinExistence type="predicted"/>
<reference evidence="2 3" key="1">
    <citation type="journal article" date="2024" name="bioRxiv">
        <title>Comparative genomics of Cryptococcus and Kwoniella reveals pathogenesis evolution and contrasting karyotype dynamics via intercentromeric recombination or chromosome fusion.</title>
        <authorList>
            <person name="Coelho M.A."/>
            <person name="David-Palma M."/>
            <person name="Shea T."/>
            <person name="Bowers K."/>
            <person name="McGinley-Smith S."/>
            <person name="Mohammad A.W."/>
            <person name="Gnirke A."/>
            <person name="Yurkov A.M."/>
            <person name="Nowrousian M."/>
            <person name="Sun S."/>
            <person name="Cuomo C.A."/>
            <person name="Heitman J."/>
        </authorList>
    </citation>
    <scope>NUCLEOTIDE SEQUENCE [LARGE SCALE GENOMIC DNA]</scope>
    <source>
        <strain evidence="2 3">CBS 13917</strain>
    </source>
</reference>
<comment type="caution">
    <text evidence="2">The sequence shown here is derived from an EMBL/GenBank/DDBJ whole genome shotgun (WGS) entry which is preliminary data.</text>
</comment>
<evidence type="ECO:0000313" key="3">
    <source>
        <dbReference type="Proteomes" id="UP001388673"/>
    </source>
</evidence>
<feature type="region of interest" description="Disordered" evidence="1">
    <location>
        <begin position="1"/>
        <end position="52"/>
    </location>
</feature>
<gene>
    <name evidence="2" type="ORF">IAR55_002134</name>
</gene>
<dbReference type="Proteomes" id="UP001388673">
    <property type="component" value="Unassembled WGS sequence"/>
</dbReference>
<dbReference type="KEGG" id="kne:92179393"/>
<protein>
    <submittedName>
        <fullName evidence="2">Uncharacterized protein</fullName>
    </submittedName>
</protein>
<feature type="compositionally biased region" description="Polar residues" evidence="1">
    <location>
        <begin position="1"/>
        <end position="22"/>
    </location>
</feature>
<accession>A0AAW0Z0N2</accession>
<dbReference type="InterPro" id="IPR007727">
    <property type="entry name" value="Spo12"/>
</dbReference>
<feature type="compositionally biased region" description="Low complexity" evidence="1">
    <location>
        <begin position="83"/>
        <end position="93"/>
    </location>
</feature>
<sequence>MSANSTLPLQQSKAQPAATINSAPVPPSFLQKKGLLGATGRGGPASIVSPTDNVLSPISAKLSSSKQRHFQKGKPVHLASQLSQLASSISSPSVNGNKSKMDL</sequence>
<feature type="region of interest" description="Disordered" evidence="1">
    <location>
        <begin position="83"/>
        <end position="103"/>
    </location>
</feature>
<dbReference type="Pfam" id="PF05032">
    <property type="entry name" value="Spo12"/>
    <property type="match status" value="1"/>
</dbReference>
<organism evidence="2 3">
    <name type="scientific">Kwoniella newhampshirensis</name>
    <dbReference type="NCBI Taxonomy" id="1651941"/>
    <lineage>
        <taxon>Eukaryota</taxon>
        <taxon>Fungi</taxon>
        <taxon>Dikarya</taxon>
        <taxon>Basidiomycota</taxon>
        <taxon>Agaricomycotina</taxon>
        <taxon>Tremellomycetes</taxon>
        <taxon>Tremellales</taxon>
        <taxon>Cryptococcaceae</taxon>
        <taxon>Kwoniella</taxon>
    </lineage>
</organism>
<dbReference type="RefSeq" id="XP_066803940.1">
    <property type="nucleotide sequence ID" value="XM_066945251.1"/>
</dbReference>
<keyword evidence="3" id="KW-1185">Reference proteome</keyword>
<dbReference type="EMBL" id="JBCAWK010000004">
    <property type="protein sequence ID" value="KAK8861315.1"/>
    <property type="molecule type" value="Genomic_DNA"/>
</dbReference>
<name>A0AAW0Z0N2_9TREE</name>
<dbReference type="GeneID" id="92179393"/>
<feature type="compositionally biased region" description="Polar residues" evidence="1">
    <location>
        <begin position="94"/>
        <end position="103"/>
    </location>
</feature>
<evidence type="ECO:0000313" key="2">
    <source>
        <dbReference type="EMBL" id="KAK8861315.1"/>
    </source>
</evidence>
<dbReference type="AlphaFoldDB" id="A0AAW0Z0N2"/>
<evidence type="ECO:0000256" key="1">
    <source>
        <dbReference type="SAM" id="MobiDB-lite"/>
    </source>
</evidence>